<feature type="compositionally biased region" description="Basic and acidic residues" evidence="1">
    <location>
        <begin position="584"/>
        <end position="596"/>
    </location>
</feature>
<gene>
    <name evidence="2" type="ORF">SELMODRAFT_431989</name>
</gene>
<evidence type="ECO:0000256" key="1">
    <source>
        <dbReference type="SAM" id="MobiDB-lite"/>
    </source>
</evidence>
<proteinExistence type="predicted"/>
<feature type="compositionally biased region" description="Basic residues" evidence="1">
    <location>
        <begin position="613"/>
        <end position="627"/>
    </location>
</feature>
<feature type="compositionally biased region" description="Basic and acidic residues" evidence="1">
    <location>
        <begin position="461"/>
        <end position="477"/>
    </location>
</feature>
<reference evidence="2 3" key="1">
    <citation type="journal article" date="2011" name="Science">
        <title>The Selaginella genome identifies genetic changes associated with the evolution of vascular plants.</title>
        <authorList>
            <person name="Banks J.A."/>
            <person name="Nishiyama T."/>
            <person name="Hasebe M."/>
            <person name="Bowman J.L."/>
            <person name="Gribskov M."/>
            <person name="dePamphilis C."/>
            <person name="Albert V.A."/>
            <person name="Aono N."/>
            <person name="Aoyama T."/>
            <person name="Ambrose B.A."/>
            <person name="Ashton N.W."/>
            <person name="Axtell M.J."/>
            <person name="Barker E."/>
            <person name="Barker M.S."/>
            <person name="Bennetzen J.L."/>
            <person name="Bonawitz N.D."/>
            <person name="Chapple C."/>
            <person name="Cheng C."/>
            <person name="Correa L.G."/>
            <person name="Dacre M."/>
            <person name="DeBarry J."/>
            <person name="Dreyer I."/>
            <person name="Elias M."/>
            <person name="Engstrom E.M."/>
            <person name="Estelle M."/>
            <person name="Feng L."/>
            <person name="Finet C."/>
            <person name="Floyd S.K."/>
            <person name="Frommer W.B."/>
            <person name="Fujita T."/>
            <person name="Gramzow L."/>
            <person name="Gutensohn M."/>
            <person name="Harholt J."/>
            <person name="Hattori M."/>
            <person name="Heyl A."/>
            <person name="Hirai T."/>
            <person name="Hiwatashi Y."/>
            <person name="Ishikawa M."/>
            <person name="Iwata M."/>
            <person name="Karol K.G."/>
            <person name="Koehler B."/>
            <person name="Kolukisaoglu U."/>
            <person name="Kubo M."/>
            <person name="Kurata T."/>
            <person name="Lalonde S."/>
            <person name="Li K."/>
            <person name="Li Y."/>
            <person name="Litt A."/>
            <person name="Lyons E."/>
            <person name="Manning G."/>
            <person name="Maruyama T."/>
            <person name="Michael T.P."/>
            <person name="Mikami K."/>
            <person name="Miyazaki S."/>
            <person name="Morinaga S."/>
            <person name="Murata T."/>
            <person name="Mueller-Roeber B."/>
            <person name="Nelson D.R."/>
            <person name="Obara M."/>
            <person name="Oguri Y."/>
            <person name="Olmstead R.G."/>
            <person name="Onodera N."/>
            <person name="Petersen B.L."/>
            <person name="Pils B."/>
            <person name="Prigge M."/>
            <person name="Rensing S.A."/>
            <person name="Riano-Pachon D.M."/>
            <person name="Roberts A.W."/>
            <person name="Sato Y."/>
            <person name="Scheller H.V."/>
            <person name="Schulz B."/>
            <person name="Schulz C."/>
            <person name="Shakirov E.V."/>
            <person name="Shibagaki N."/>
            <person name="Shinohara N."/>
            <person name="Shippen D.E."/>
            <person name="Soerensen I."/>
            <person name="Sotooka R."/>
            <person name="Sugimoto N."/>
            <person name="Sugita M."/>
            <person name="Sumikawa N."/>
            <person name="Tanurdzic M."/>
            <person name="Theissen G."/>
            <person name="Ulvskov P."/>
            <person name="Wakazuki S."/>
            <person name="Weng J.K."/>
            <person name="Willats W.W."/>
            <person name="Wipf D."/>
            <person name="Wolf P.G."/>
            <person name="Yang L."/>
            <person name="Zimmer A.D."/>
            <person name="Zhu Q."/>
            <person name="Mitros T."/>
            <person name="Hellsten U."/>
            <person name="Loque D."/>
            <person name="Otillar R."/>
            <person name="Salamov A."/>
            <person name="Schmutz J."/>
            <person name="Shapiro H."/>
            <person name="Lindquist E."/>
            <person name="Lucas S."/>
            <person name="Rokhsar D."/>
            <person name="Grigoriev I.V."/>
        </authorList>
    </citation>
    <scope>NUCLEOTIDE SEQUENCE [LARGE SCALE GENOMIC DNA]</scope>
</reference>
<feature type="region of interest" description="Disordered" evidence="1">
    <location>
        <begin position="100"/>
        <end position="126"/>
    </location>
</feature>
<dbReference type="InParanoid" id="D8TEM0"/>
<dbReference type="Proteomes" id="UP000001514">
    <property type="component" value="Unassembled WGS sequence"/>
</dbReference>
<dbReference type="AlphaFoldDB" id="D8TEM0"/>
<keyword evidence="3" id="KW-1185">Reference proteome</keyword>
<feature type="region of interest" description="Disordered" evidence="1">
    <location>
        <begin position="1"/>
        <end position="59"/>
    </location>
</feature>
<feature type="region of interest" description="Disordered" evidence="1">
    <location>
        <begin position="654"/>
        <end position="718"/>
    </location>
</feature>
<feature type="region of interest" description="Disordered" evidence="1">
    <location>
        <begin position="567"/>
        <end position="627"/>
    </location>
</feature>
<dbReference type="Gramene" id="EFJ04912">
    <property type="protein sequence ID" value="EFJ04912"/>
    <property type="gene ID" value="SELMODRAFT_431989"/>
</dbReference>
<feature type="compositionally biased region" description="Basic and acidic residues" evidence="1">
    <location>
        <begin position="654"/>
        <end position="679"/>
    </location>
</feature>
<protein>
    <submittedName>
        <fullName evidence="2">Uncharacterized protein</fullName>
    </submittedName>
</protein>
<sequence>MENSRRGITASTPVKLSSQGRGGRGRGLSIRLPRGGLLQGQGSGTRIAASQDRKGPSVSTARTLLCKAASEPCKEATQQDENHGIEVVDVSGLGDGQVLEQAGSKSQARDEVPIESGGEDEATSPHPLAWSLAGVQELREGLGPVTSQEGLRGIIPSTFAVEGIHRDGCLTEVQEWHTRVRAGVTTRAAARAAAAKPGRGTGELKSAPPRTSKNRGEQDDALLSCRLNMEASLEGEFTIPHSEAQPSQEISREPDRSAVVLGLNKELPLWTLKFAHRCLSDLTNKPRASLPASPARSSSVRPRSSPQAPVTRRCTDLRQGGDSSDCLHLVLPKPASGGIVFWNSEQFTEQVCQASAQRIQQEVSQLTHQLEDGVDVGNISLWDARRAALAILTENLRTRKDWAAGTLPAYGNASSSCPAGGNPSSHPETLADVAGLIPDPVHARVQEETHQVDPAHLQQVRKSDLDSPTTPHEEQKESLPSPFPRLDKAGMLVWDPCHFEERIQSSPLPVRKELQSTLMCTIRELDLNPLGEDLVLGPALRQAQELITKAVATQQADLFDAWAQEQGGKVDTMPTPTVEEELKEPETEPETERSLEEQSDGTLQFQDRDAFNKRKTKREKKKVKRATRRKLKTLRLAKEDPAWTNTVEAFLQEEHALPDKRTESRVHQNQEVDTPERVAKAQSRVRKTRGCRKVVDTLHSSDGNSRSAQGGSSRGRSK</sequence>
<feature type="compositionally biased region" description="Low complexity" evidence="1">
    <location>
        <begin position="286"/>
        <end position="309"/>
    </location>
</feature>
<feature type="compositionally biased region" description="Low complexity" evidence="1">
    <location>
        <begin position="27"/>
        <end position="36"/>
    </location>
</feature>
<feature type="region of interest" description="Disordered" evidence="1">
    <location>
        <begin position="192"/>
        <end position="218"/>
    </location>
</feature>
<organism evidence="3">
    <name type="scientific">Selaginella moellendorffii</name>
    <name type="common">Spikemoss</name>
    <dbReference type="NCBI Taxonomy" id="88036"/>
    <lineage>
        <taxon>Eukaryota</taxon>
        <taxon>Viridiplantae</taxon>
        <taxon>Streptophyta</taxon>
        <taxon>Embryophyta</taxon>
        <taxon>Tracheophyta</taxon>
        <taxon>Lycopodiopsida</taxon>
        <taxon>Selaginellales</taxon>
        <taxon>Selaginellaceae</taxon>
        <taxon>Selaginella</taxon>
    </lineage>
</organism>
<dbReference type="HOGENOM" id="CLU_418823_0_0_1"/>
<accession>D8TEM0</accession>
<dbReference type="KEGG" id="smo:SELMODRAFT_431989"/>
<feature type="compositionally biased region" description="Basic residues" evidence="1">
    <location>
        <begin position="683"/>
        <end position="692"/>
    </location>
</feature>
<dbReference type="EMBL" id="GL377744">
    <property type="protein sequence ID" value="EFJ04912.1"/>
    <property type="molecule type" value="Genomic_DNA"/>
</dbReference>
<name>D8TEM0_SELML</name>
<evidence type="ECO:0000313" key="3">
    <source>
        <dbReference type="Proteomes" id="UP000001514"/>
    </source>
</evidence>
<evidence type="ECO:0000313" key="2">
    <source>
        <dbReference type="EMBL" id="EFJ04912.1"/>
    </source>
</evidence>
<feature type="region of interest" description="Disordered" evidence="1">
    <location>
        <begin position="284"/>
        <end position="314"/>
    </location>
</feature>
<feature type="region of interest" description="Disordered" evidence="1">
    <location>
        <begin position="447"/>
        <end position="484"/>
    </location>
</feature>